<name>A0A0F9RT42_9ZZZZ</name>
<proteinExistence type="predicted"/>
<organism evidence="1">
    <name type="scientific">marine sediment metagenome</name>
    <dbReference type="NCBI Taxonomy" id="412755"/>
    <lineage>
        <taxon>unclassified sequences</taxon>
        <taxon>metagenomes</taxon>
        <taxon>ecological metagenomes</taxon>
    </lineage>
</organism>
<evidence type="ECO:0000313" key="1">
    <source>
        <dbReference type="EMBL" id="KKN20443.1"/>
    </source>
</evidence>
<dbReference type="AlphaFoldDB" id="A0A0F9RT42"/>
<comment type="caution">
    <text evidence="1">The sequence shown here is derived from an EMBL/GenBank/DDBJ whole genome shotgun (WGS) entry which is preliminary data.</text>
</comment>
<gene>
    <name evidence="1" type="ORF">LCGC14_0935580</name>
</gene>
<accession>A0A0F9RT42</accession>
<reference evidence="1" key="1">
    <citation type="journal article" date="2015" name="Nature">
        <title>Complex archaea that bridge the gap between prokaryotes and eukaryotes.</title>
        <authorList>
            <person name="Spang A."/>
            <person name="Saw J.H."/>
            <person name="Jorgensen S.L."/>
            <person name="Zaremba-Niedzwiedzka K."/>
            <person name="Martijn J."/>
            <person name="Lind A.E."/>
            <person name="van Eijk R."/>
            <person name="Schleper C."/>
            <person name="Guy L."/>
            <person name="Ettema T.J."/>
        </authorList>
    </citation>
    <scope>NUCLEOTIDE SEQUENCE</scope>
</reference>
<dbReference type="EMBL" id="LAZR01003241">
    <property type="protein sequence ID" value="KKN20443.1"/>
    <property type="molecule type" value="Genomic_DNA"/>
</dbReference>
<sequence>MIDYIIRLNDEINKALFHIAVGRSLSHNRDVIKRLKPEISRLEKDKEFRDYIRETLKDKNFHDNFPYSYRKFPFSIIAYLDHIGVPPEKNFLIQDIITTLRIENRVFIEYLIKELKMQYFPQDFKKQILSDEQYRRLYNLTSGYEVTKKG</sequence>
<protein>
    <submittedName>
        <fullName evidence="1">Uncharacterized protein</fullName>
    </submittedName>
</protein>